<dbReference type="Proteomes" id="UP000553459">
    <property type="component" value="Unassembled WGS sequence"/>
</dbReference>
<sequence>MKKKKREYLSSELVKSIIKIYGLEEKMEAIAIRDFLEDYLDQSLYQEISDISLQQAVLEIKITSPLLKNDFRMRKRFFLQKFRDVIGEEKINDLRIL</sequence>
<reference evidence="1 2" key="1">
    <citation type="submission" date="2019-11" db="EMBL/GenBank/DDBJ databases">
        <title>Characterization of Elizabethkingia argenteiflava sp. nov., isolated from inner surface of Soybean Pods.</title>
        <authorList>
            <person name="Mo S."/>
        </authorList>
    </citation>
    <scope>NUCLEOTIDE SEQUENCE [LARGE SCALE GENOMIC DNA]</scope>
    <source>
        <strain evidence="1 2">YB22</strain>
    </source>
</reference>
<evidence type="ECO:0000313" key="1">
    <source>
        <dbReference type="EMBL" id="NAW51625.1"/>
    </source>
</evidence>
<organism evidence="1 2">
    <name type="scientific">Elizabethkingia argenteiflava</name>
    <dbReference type="NCBI Taxonomy" id="2681556"/>
    <lineage>
        <taxon>Bacteria</taxon>
        <taxon>Pseudomonadati</taxon>
        <taxon>Bacteroidota</taxon>
        <taxon>Flavobacteriia</taxon>
        <taxon>Flavobacteriales</taxon>
        <taxon>Weeksellaceae</taxon>
        <taxon>Elizabethkingia</taxon>
    </lineage>
</organism>
<comment type="caution">
    <text evidence="1">The sequence shown here is derived from an EMBL/GenBank/DDBJ whole genome shotgun (WGS) entry which is preliminary data.</text>
</comment>
<dbReference type="EMBL" id="JAAABJ010000588">
    <property type="protein sequence ID" value="NAW51625.1"/>
    <property type="molecule type" value="Genomic_DNA"/>
</dbReference>
<keyword evidence="2" id="KW-1185">Reference proteome</keyword>
<proteinExistence type="predicted"/>
<dbReference type="AlphaFoldDB" id="A0A845PVE6"/>
<accession>A0A845PVE6</accession>
<dbReference type="RefSeq" id="WP_166519892.1">
    <property type="nucleotide sequence ID" value="NZ_JAAABJ010000588.1"/>
</dbReference>
<evidence type="ECO:0000313" key="2">
    <source>
        <dbReference type="Proteomes" id="UP000553459"/>
    </source>
</evidence>
<gene>
    <name evidence="1" type="ORF">GNY06_09630</name>
</gene>
<evidence type="ECO:0008006" key="3">
    <source>
        <dbReference type="Google" id="ProtNLM"/>
    </source>
</evidence>
<protein>
    <recommendedName>
        <fullName evidence="3">DUF721 domain-containing protein</fullName>
    </recommendedName>
</protein>
<name>A0A845PVE6_9FLAO</name>